<sequence length="167" mass="19031">MPRQRPRTSDRINLPRSKADEYFDSVEVKPDDQSTSQQVNQQESQQAADDSHLTEPTSSVNPAADDRTKRSNTQPIFLPKNKSGSQQVNKSKSQQPKKLKKATFQLDETLLKELDTFHLKLQLELGKENAPYKEVLVEAAIAQLLEQYQQAPKETLDTLQTRQANRN</sequence>
<evidence type="ECO:0000313" key="3">
    <source>
        <dbReference type="Proteomes" id="UP001464891"/>
    </source>
</evidence>
<accession>A0ABV0JGS4</accession>
<name>A0ABV0JGS4_9CYAN</name>
<proteinExistence type="predicted"/>
<protein>
    <submittedName>
        <fullName evidence="2">Uncharacterized protein</fullName>
    </submittedName>
</protein>
<dbReference type="Proteomes" id="UP001464891">
    <property type="component" value="Unassembled WGS sequence"/>
</dbReference>
<feature type="compositionally biased region" description="Basic and acidic residues" evidence="1">
    <location>
        <begin position="17"/>
        <end position="32"/>
    </location>
</feature>
<feature type="region of interest" description="Disordered" evidence="1">
    <location>
        <begin position="1"/>
        <end position="100"/>
    </location>
</feature>
<dbReference type="EMBL" id="JAMPKM010000057">
    <property type="protein sequence ID" value="MEP0821005.1"/>
    <property type="molecule type" value="Genomic_DNA"/>
</dbReference>
<keyword evidence="3" id="KW-1185">Reference proteome</keyword>
<evidence type="ECO:0000256" key="1">
    <source>
        <dbReference type="SAM" id="MobiDB-lite"/>
    </source>
</evidence>
<evidence type="ECO:0000313" key="2">
    <source>
        <dbReference type="EMBL" id="MEP0821005.1"/>
    </source>
</evidence>
<gene>
    <name evidence="2" type="ORF">NC998_28560</name>
</gene>
<organism evidence="2 3">
    <name type="scientific">Trichocoleus desertorum GB2-A4</name>
    <dbReference type="NCBI Taxonomy" id="2933944"/>
    <lineage>
        <taxon>Bacteria</taxon>
        <taxon>Bacillati</taxon>
        <taxon>Cyanobacteriota</taxon>
        <taxon>Cyanophyceae</taxon>
        <taxon>Leptolyngbyales</taxon>
        <taxon>Trichocoleusaceae</taxon>
        <taxon>Trichocoleus</taxon>
    </lineage>
</organism>
<comment type="caution">
    <text evidence="2">The sequence shown here is derived from an EMBL/GenBank/DDBJ whole genome shotgun (WGS) entry which is preliminary data.</text>
</comment>
<dbReference type="RefSeq" id="WP_190441287.1">
    <property type="nucleotide sequence ID" value="NZ_JAMPKM010000057.1"/>
</dbReference>
<reference evidence="2 3" key="1">
    <citation type="submission" date="2022-04" db="EMBL/GenBank/DDBJ databases">
        <title>Positive selection, recombination, and allopatry shape intraspecific diversity of widespread and dominant cyanobacteria.</title>
        <authorList>
            <person name="Wei J."/>
            <person name="Shu W."/>
            <person name="Hu C."/>
        </authorList>
    </citation>
    <scope>NUCLEOTIDE SEQUENCE [LARGE SCALE GENOMIC DNA]</scope>
    <source>
        <strain evidence="2 3">GB2-A4</strain>
    </source>
</reference>
<feature type="compositionally biased region" description="Low complexity" evidence="1">
    <location>
        <begin position="33"/>
        <end position="46"/>
    </location>
</feature>